<comment type="caution">
    <text evidence="10">The sequence shown here is derived from an EMBL/GenBank/DDBJ whole genome shotgun (WGS) entry which is preliminary data.</text>
</comment>
<evidence type="ECO:0000256" key="1">
    <source>
        <dbReference type="ARBA" id="ARBA00004123"/>
    </source>
</evidence>
<evidence type="ECO:0000259" key="9">
    <source>
        <dbReference type="PROSITE" id="PS50157"/>
    </source>
</evidence>
<evidence type="ECO:0000256" key="4">
    <source>
        <dbReference type="ARBA" id="ARBA00022771"/>
    </source>
</evidence>
<dbReference type="SUPFAM" id="SSF57667">
    <property type="entry name" value="beta-beta-alpha zinc fingers"/>
    <property type="match status" value="1"/>
</dbReference>
<feature type="compositionally biased region" description="Polar residues" evidence="8">
    <location>
        <begin position="184"/>
        <end position="220"/>
    </location>
</feature>
<accession>A0AA39GPS1</accession>
<evidence type="ECO:0000256" key="3">
    <source>
        <dbReference type="ARBA" id="ARBA00022737"/>
    </source>
</evidence>
<sequence length="377" mass="39414">METASSSFTSRRPAAVSLPAFSLPSPSSVIPRAVDGISPSLSSVHTGSSQGSQPQSHMAPYNIGHMHGSWQTPGHSSYNLSSTAQQSPLNIGSYTGQRPSLYSQSPSMGYGAQRDSQSPTAGPGGEALPPPPDHHVHQPFPSPLGGHAGGGASSYPQSAANGMMPSHSSSQSPAQSHNLPHLDSYSNGRGPSGYPLSSTNPAQSAFPSYSSLQSPNQASPASAGPGMRNLGAMAPPAPYRPPFGSYSPLPGVNGAVMSNVHHPGGSMSMVGSMGVPGYHGHPMIYGQAPPTAQERPFKCDVCIQAFSRNHDLKRHKRIHLSVKPFPCPNCTKSFSRKDALKRHKLVKGCDKKDADKSSPDGAESADIDDELKEGVRN</sequence>
<evidence type="ECO:0000256" key="2">
    <source>
        <dbReference type="ARBA" id="ARBA00022723"/>
    </source>
</evidence>
<dbReference type="Proteomes" id="UP001175261">
    <property type="component" value="Unassembled WGS sequence"/>
</dbReference>
<feature type="compositionally biased region" description="Basic and acidic residues" evidence="8">
    <location>
        <begin position="348"/>
        <end position="358"/>
    </location>
</feature>
<keyword evidence="2" id="KW-0479">Metal-binding</keyword>
<dbReference type="GO" id="GO:0010468">
    <property type="term" value="P:regulation of gene expression"/>
    <property type="evidence" value="ECO:0007669"/>
    <property type="project" value="TreeGrafter"/>
</dbReference>
<proteinExistence type="predicted"/>
<feature type="compositionally biased region" description="Low complexity" evidence="8">
    <location>
        <begin position="13"/>
        <end position="29"/>
    </location>
</feature>
<feature type="domain" description="C2H2-type" evidence="9">
    <location>
        <begin position="297"/>
        <end position="324"/>
    </location>
</feature>
<dbReference type="FunFam" id="3.30.160.60:FF:000202">
    <property type="entry name" value="Zinc finger protein 574"/>
    <property type="match status" value="1"/>
</dbReference>
<keyword evidence="3" id="KW-0677">Repeat</keyword>
<dbReference type="Gene3D" id="3.30.160.60">
    <property type="entry name" value="Classic Zinc Finger"/>
    <property type="match status" value="2"/>
</dbReference>
<comment type="subcellular location">
    <subcellularLocation>
        <location evidence="1">Nucleus</location>
    </subcellularLocation>
</comment>
<dbReference type="GO" id="GO:0008270">
    <property type="term" value="F:zinc ion binding"/>
    <property type="evidence" value="ECO:0007669"/>
    <property type="project" value="UniProtKB-KW"/>
</dbReference>
<dbReference type="AlphaFoldDB" id="A0AA39GPS1"/>
<feature type="compositionally biased region" description="Polar residues" evidence="8">
    <location>
        <begin position="39"/>
        <end position="56"/>
    </location>
</feature>
<evidence type="ECO:0000313" key="11">
    <source>
        <dbReference type="Proteomes" id="UP001175261"/>
    </source>
</evidence>
<feature type="compositionally biased region" description="Low complexity" evidence="8">
    <location>
        <begin position="163"/>
        <end position="177"/>
    </location>
</feature>
<evidence type="ECO:0000256" key="7">
    <source>
        <dbReference type="PROSITE-ProRule" id="PRU00042"/>
    </source>
</evidence>
<feature type="region of interest" description="Disordered" evidence="8">
    <location>
        <begin position="1"/>
        <end position="233"/>
    </location>
</feature>
<dbReference type="EMBL" id="JAPDFR010000001">
    <property type="protein sequence ID" value="KAK0390899.1"/>
    <property type="molecule type" value="Genomic_DNA"/>
</dbReference>
<keyword evidence="4 7" id="KW-0863">Zinc-finger</keyword>
<dbReference type="PROSITE" id="PS50157">
    <property type="entry name" value="ZINC_FINGER_C2H2_2"/>
    <property type="match status" value="2"/>
</dbReference>
<dbReference type="FunFam" id="3.30.160.60:FF:000100">
    <property type="entry name" value="Zinc finger 45-like"/>
    <property type="match status" value="1"/>
</dbReference>
<keyword evidence="5" id="KW-0862">Zinc</keyword>
<gene>
    <name evidence="10" type="ORF">NLU13_0402</name>
</gene>
<reference evidence="10" key="1">
    <citation type="submission" date="2022-10" db="EMBL/GenBank/DDBJ databases">
        <title>Determination and structural analysis of whole genome sequence of Sarocladium strictum F4-1.</title>
        <authorList>
            <person name="Hu L."/>
            <person name="Jiang Y."/>
        </authorList>
    </citation>
    <scope>NUCLEOTIDE SEQUENCE</scope>
    <source>
        <strain evidence="10">F4-1</strain>
    </source>
</reference>
<dbReference type="GO" id="GO:0032502">
    <property type="term" value="P:developmental process"/>
    <property type="evidence" value="ECO:0007669"/>
    <property type="project" value="UniProtKB-ARBA"/>
</dbReference>
<feature type="compositionally biased region" description="Polar residues" evidence="8">
    <location>
        <begin position="1"/>
        <end position="10"/>
    </location>
</feature>
<evidence type="ECO:0000313" key="10">
    <source>
        <dbReference type="EMBL" id="KAK0390899.1"/>
    </source>
</evidence>
<feature type="domain" description="C2H2-type" evidence="9">
    <location>
        <begin position="325"/>
        <end position="352"/>
    </location>
</feature>
<evidence type="ECO:0000256" key="6">
    <source>
        <dbReference type="ARBA" id="ARBA00023242"/>
    </source>
</evidence>
<dbReference type="InterPro" id="IPR013087">
    <property type="entry name" value="Znf_C2H2_type"/>
</dbReference>
<keyword evidence="6" id="KW-0539">Nucleus</keyword>
<protein>
    <recommendedName>
        <fullName evidence="9">C2H2-type domain-containing protein</fullName>
    </recommendedName>
</protein>
<dbReference type="SMART" id="SM00355">
    <property type="entry name" value="ZnF_C2H2"/>
    <property type="match status" value="2"/>
</dbReference>
<dbReference type="InterPro" id="IPR036236">
    <property type="entry name" value="Znf_C2H2_sf"/>
</dbReference>
<evidence type="ECO:0000256" key="5">
    <source>
        <dbReference type="ARBA" id="ARBA00022833"/>
    </source>
</evidence>
<feature type="region of interest" description="Disordered" evidence="8">
    <location>
        <begin position="348"/>
        <end position="377"/>
    </location>
</feature>
<dbReference type="PROSITE" id="PS00028">
    <property type="entry name" value="ZINC_FINGER_C2H2_1"/>
    <property type="match status" value="1"/>
</dbReference>
<feature type="compositionally biased region" description="Polar residues" evidence="8">
    <location>
        <begin position="69"/>
        <end position="107"/>
    </location>
</feature>
<dbReference type="InterPro" id="IPR050331">
    <property type="entry name" value="Zinc_finger"/>
</dbReference>
<evidence type="ECO:0000256" key="8">
    <source>
        <dbReference type="SAM" id="MobiDB-lite"/>
    </source>
</evidence>
<organism evidence="10 11">
    <name type="scientific">Sarocladium strictum</name>
    <name type="common">Black bundle disease fungus</name>
    <name type="synonym">Acremonium strictum</name>
    <dbReference type="NCBI Taxonomy" id="5046"/>
    <lineage>
        <taxon>Eukaryota</taxon>
        <taxon>Fungi</taxon>
        <taxon>Dikarya</taxon>
        <taxon>Ascomycota</taxon>
        <taxon>Pezizomycotina</taxon>
        <taxon>Sordariomycetes</taxon>
        <taxon>Hypocreomycetidae</taxon>
        <taxon>Hypocreales</taxon>
        <taxon>Sarocladiaceae</taxon>
        <taxon>Sarocladium</taxon>
    </lineage>
</organism>
<keyword evidence="11" id="KW-1185">Reference proteome</keyword>
<name>A0AA39GPS1_SARSR</name>
<dbReference type="Pfam" id="PF00096">
    <property type="entry name" value="zf-C2H2"/>
    <property type="match status" value="2"/>
</dbReference>
<dbReference type="GO" id="GO:0005634">
    <property type="term" value="C:nucleus"/>
    <property type="evidence" value="ECO:0007669"/>
    <property type="project" value="UniProtKB-SubCell"/>
</dbReference>
<dbReference type="PANTHER" id="PTHR16515">
    <property type="entry name" value="PR DOMAIN ZINC FINGER PROTEIN"/>
    <property type="match status" value="1"/>
</dbReference>
<dbReference type="PANTHER" id="PTHR16515:SF66">
    <property type="entry name" value="C2H2-TYPE DOMAIN-CONTAINING PROTEIN"/>
    <property type="match status" value="1"/>
</dbReference>